<protein>
    <recommendedName>
        <fullName evidence="7">DUF86 domain-containing protein</fullName>
    </recommendedName>
</protein>
<gene>
    <name evidence="5" type="ORF">ATZ99_13080</name>
</gene>
<accession>A0A162MHZ9</accession>
<evidence type="ECO:0000256" key="2">
    <source>
        <dbReference type="ARBA" id="ARBA00022722"/>
    </source>
</evidence>
<organism evidence="5 6">
    <name type="scientific">Thermovenabulum gondwanense</name>
    <dbReference type="NCBI Taxonomy" id="520767"/>
    <lineage>
        <taxon>Bacteria</taxon>
        <taxon>Bacillati</taxon>
        <taxon>Bacillota</taxon>
        <taxon>Clostridia</taxon>
        <taxon>Thermosediminibacterales</taxon>
        <taxon>Thermosediminibacteraceae</taxon>
        <taxon>Thermovenabulum</taxon>
    </lineage>
</organism>
<evidence type="ECO:0000256" key="1">
    <source>
        <dbReference type="ARBA" id="ARBA00022649"/>
    </source>
</evidence>
<evidence type="ECO:0000256" key="3">
    <source>
        <dbReference type="ARBA" id="ARBA00022801"/>
    </source>
</evidence>
<dbReference type="NCBIfam" id="NF047751">
    <property type="entry name" value="HepT_toxin"/>
    <property type="match status" value="1"/>
</dbReference>
<keyword evidence="2" id="KW-0540">Nuclease</keyword>
<keyword evidence="6" id="KW-1185">Reference proteome</keyword>
<evidence type="ECO:0000313" key="6">
    <source>
        <dbReference type="Proteomes" id="UP000075737"/>
    </source>
</evidence>
<comment type="caution">
    <text evidence="5">The sequence shown here is derived from an EMBL/GenBank/DDBJ whole genome shotgun (WGS) entry which is preliminary data.</text>
</comment>
<dbReference type="STRING" id="520767.ATZ99_13080"/>
<dbReference type="InterPro" id="IPR037038">
    <property type="entry name" value="HepT-like_sf"/>
</dbReference>
<comment type="similarity">
    <text evidence="4">Belongs to the HepT RNase toxin family.</text>
</comment>
<keyword evidence="1" id="KW-1277">Toxin-antitoxin system</keyword>
<dbReference type="GO" id="GO:0016787">
    <property type="term" value="F:hydrolase activity"/>
    <property type="evidence" value="ECO:0007669"/>
    <property type="project" value="UniProtKB-KW"/>
</dbReference>
<name>A0A162MHZ9_9FIRM</name>
<dbReference type="PANTHER" id="PTHR33397">
    <property type="entry name" value="UPF0331 PROTEIN YUTE"/>
    <property type="match status" value="1"/>
</dbReference>
<dbReference type="OrthoDB" id="9796612at2"/>
<evidence type="ECO:0008006" key="7">
    <source>
        <dbReference type="Google" id="ProtNLM"/>
    </source>
</evidence>
<dbReference type="GO" id="GO:0004540">
    <property type="term" value="F:RNA nuclease activity"/>
    <property type="evidence" value="ECO:0007669"/>
    <property type="project" value="InterPro"/>
</dbReference>
<dbReference type="Pfam" id="PF01934">
    <property type="entry name" value="HepT-like"/>
    <property type="match status" value="1"/>
</dbReference>
<keyword evidence="3" id="KW-0378">Hydrolase</keyword>
<evidence type="ECO:0000256" key="4">
    <source>
        <dbReference type="ARBA" id="ARBA00024207"/>
    </source>
</evidence>
<evidence type="ECO:0000313" key="5">
    <source>
        <dbReference type="EMBL" id="KYO66116.1"/>
    </source>
</evidence>
<dbReference type="Gene3D" id="1.20.120.580">
    <property type="entry name" value="bsu32300-like"/>
    <property type="match status" value="1"/>
</dbReference>
<dbReference type="InterPro" id="IPR052379">
    <property type="entry name" value="Type_VII_TA_RNase"/>
</dbReference>
<reference evidence="5 6" key="1">
    <citation type="submission" date="2015-12" db="EMBL/GenBank/DDBJ databases">
        <title>Draft genome of Thermovenabulum gondwanense isolated from a red thermophilic microbial mat colonisisng an outflow channel of a bore well.</title>
        <authorList>
            <person name="Patel B.K."/>
        </authorList>
    </citation>
    <scope>NUCLEOTIDE SEQUENCE [LARGE SCALE GENOMIC DNA]</scope>
    <source>
        <strain evidence="5 6">R270</strain>
    </source>
</reference>
<proteinExistence type="inferred from homology"/>
<dbReference type="InterPro" id="IPR008201">
    <property type="entry name" value="HepT-like"/>
</dbReference>
<dbReference type="PANTHER" id="PTHR33397:SF5">
    <property type="entry name" value="RNASE YUTE-RELATED"/>
    <property type="match status" value="1"/>
</dbReference>
<dbReference type="SUPFAM" id="SSF81593">
    <property type="entry name" value="Nucleotidyltransferase substrate binding subunit/domain"/>
    <property type="match status" value="1"/>
</dbReference>
<dbReference type="EMBL" id="LOHZ01000030">
    <property type="protein sequence ID" value="KYO66116.1"/>
    <property type="molecule type" value="Genomic_DNA"/>
</dbReference>
<dbReference type="AlphaFoldDB" id="A0A162MHZ9"/>
<dbReference type="RefSeq" id="WP_083947391.1">
    <property type="nucleotide sequence ID" value="NZ_LOHZ01000030.1"/>
</dbReference>
<sequence>MSPLDKNKVTKKILFIKEQKEDIKKLLYEKKKEEILSDPWLIKGLKYSLQTAVEAMIDIIYHITAKHFNKAPVDARDALNILYNFKVIDEKELTLYSKMIGFRNKIVHGYEEVSPEKVIEIAENNLNDFDKFVKKIKENFLQ</sequence>
<dbReference type="Proteomes" id="UP000075737">
    <property type="component" value="Unassembled WGS sequence"/>
</dbReference>
<dbReference type="GO" id="GO:0110001">
    <property type="term" value="C:toxin-antitoxin complex"/>
    <property type="evidence" value="ECO:0007669"/>
    <property type="project" value="InterPro"/>
</dbReference>